<dbReference type="PANTHER" id="PTHR40841:SF2">
    <property type="entry name" value="SIDEROPHORE-DEGRADING ESTERASE (EUROFUNG)"/>
    <property type="match status" value="1"/>
</dbReference>
<dbReference type="Pfam" id="PF00756">
    <property type="entry name" value="Esterase"/>
    <property type="match status" value="1"/>
</dbReference>
<dbReference type="InterPro" id="IPR052558">
    <property type="entry name" value="Siderophore_Hydrolase_D"/>
</dbReference>
<dbReference type="STRING" id="390241.SAMN04488023_12535"/>
<dbReference type="Proteomes" id="UP000199572">
    <property type="component" value="Unassembled WGS sequence"/>
</dbReference>
<protein>
    <recommendedName>
        <fullName evidence="5">Esterase</fullName>
    </recommendedName>
</protein>
<name>A0A1H9TWL4_9SPHI</name>
<evidence type="ECO:0000313" key="3">
    <source>
        <dbReference type="EMBL" id="SES01760.1"/>
    </source>
</evidence>
<keyword evidence="2" id="KW-0378">Hydrolase</keyword>
<evidence type="ECO:0008006" key="5">
    <source>
        <dbReference type="Google" id="ProtNLM"/>
    </source>
</evidence>
<keyword evidence="4" id="KW-1185">Reference proteome</keyword>
<sequence length="293" mass="33458">MKLIKYLYRRIDMRATFLFLFLLLNGWLRAQDFKGEEKGNFILGKIFSLQSRILSEERILNIYLPEGYDSTLKYPVIYLLDGSADEDFIHVAGLVQFNTFPWINRIPKSIVVGIANTRRKLNFTSPSNRPSDLKLIPENGGSTAFISFIAEELQPFINKKFATDGNNMIIGQSLGGLLATEILLTKPQLFNRYVIISPSLWWRDGYLLKADPKVFEDYNFSSTSVYIGVGKEGSIDGSKQHIMEKDAKRLAVKLNKLGSGKPALWFDFLKQENHATVTHQAVFNAFRKMFPQK</sequence>
<dbReference type="InterPro" id="IPR000801">
    <property type="entry name" value="Esterase-like"/>
</dbReference>
<reference evidence="3 4" key="1">
    <citation type="submission" date="2016-10" db="EMBL/GenBank/DDBJ databases">
        <authorList>
            <person name="de Groot N.N."/>
        </authorList>
    </citation>
    <scope>NUCLEOTIDE SEQUENCE [LARGE SCALE GENOMIC DNA]</scope>
    <source>
        <strain evidence="3 4">DSM 18610</strain>
    </source>
</reference>
<organism evidence="3 4">
    <name type="scientific">Pedobacter rhizosphaerae</name>
    <dbReference type="NCBI Taxonomy" id="390241"/>
    <lineage>
        <taxon>Bacteria</taxon>
        <taxon>Pseudomonadati</taxon>
        <taxon>Bacteroidota</taxon>
        <taxon>Sphingobacteriia</taxon>
        <taxon>Sphingobacteriales</taxon>
        <taxon>Sphingobacteriaceae</taxon>
        <taxon>Pedobacter</taxon>
    </lineage>
</organism>
<evidence type="ECO:0000256" key="2">
    <source>
        <dbReference type="ARBA" id="ARBA00022801"/>
    </source>
</evidence>
<dbReference type="GO" id="GO:0016788">
    <property type="term" value="F:hydrolase activity, acting on ester bonds"/>
    <property type="evidence" value="ECO:0007669"/>
    <property type="project" value="TreeGrafter"/>
</dbReference>
<dbReference type="AlphaFoldDB" id="A0A1H9TWL4"/>
<dbReference type="PANTHER" id="PTHR40841">
    <property type="entry name" value="SIDEROPHORE TRIACETYLFUSARININE C ESTERASE"/>
    <property type="match status" value="1"/>
</dbReference>
<proteinExistence type="inferred from homology"/>
<comment type="similarity">
    <text evidence="1">Belongs to the esterase D family.</text>
</comment>
<accession>A0A1H9TWL4</accession>
<dbReference type="EMBL" id="FOGG01000025">
    <property type="protein sequence ID" value="SES01760.1"/>
    <property type="molecule type" value="Genomic_DNA"/>
</dbReference>
<gene>
    <name evidence="3" type="ORF">SAMN04488023_12535</name>
</gene>
<evidence type="ECO:0000256" key="1">
    <source>
        <dbReference type="ARBA" id="ARBA00005622"/>
    </source>
</evidence>
<dbReference type="SUPFAM" id="SSF53474">
    <property type="entry name" value="alpha/beta-Hydrolases"/>
    <property type="match status" value="1"/>
</dbReference>
<dbReference type="Gene3D" id="3.40.50.1820">
    <property type="entry name" value="alpha/beta hydrolase"/>
    <property type="match status" value="1"/>
</dbReference>
<dbReference type="RefSeq" id="WP_217643867.1">
    <property type="nucleotide sequence ID" value="NZ_FOGG01000025.1"/>
</dbReference>
<evidence type="ECO:0000313" key="4">
    <source>
        <dbReference type="Proteomes" id="UP000199572"/>
    </source>
</evidence>
<dbReference type="InterPro" id="IPR029058">
    <property type="entry name" value="AB_hydrolase_fold"/>
</dbReference>